<comment type="similarity">
    <text evidence="1 7">Belongs to the mandelate racemase/muconate lactonizing enzyme family.</text>
</comment>
<dbReference type="Pfam" id="PF02746">
    <property type="entry name" value="MR_MLE_N"/>
    <property type="match status" value="1"/>
</dbReference>
<protein>
    <recommendedName>
        <fullName evidence="7">Dipeptide epimerase</fullName>
        <ecNumber evidence="7">5.1.1.-</ecNumber>
    </recommendedName>
</protein>
<gene>
    <name evidence="9" type="ORF">SAMN06265368_3644</name>
</gene>
<feature type="active site" description="Proton acceptor; specific for (R)-substrate epimerization" evidence="5">
    <location>
        <position position="149"/>
    </location>
</feature>
<evidence type="ECO:0000256" key="6">
    <source>
        <dbReference type="PIRSR" id="PIRSR634603-3"/>
    </source>
</evidence>
<evidence type="ECO:0000313" key="9">
    <source>
        <dbReference type="EMBL" id="SNZ20540.1"/>
    </source>
</evidence>
<dbReference type="Gene3D" id="3.30.390.10">
    <property type="entry name" value="Enolase-like, N-terminal domain"/>
    <property type="match status" value="1"/>
</dbReference>
<dbReference type="InterPro" id="IPR013341">
    <property type="entry name" value="Mandelate_racemase_N_dom"/>
</dbReference>
<dbReference type="InterPro" id="IPR034603">
    <property type="entry name" value="Dipeptide_epimerase"/>
</dbReference>
<feature type="binding site" evidence="6">
    <location>
        <position position="223"/>
    </location>
    <ligand>
        <name>Mg(2+)</name>
        <dbReference type="ChEBI" id="CHEBI:18420"/>
    </ligand>
</feature>
<dbReference type="SUPFAM" id="SSF54826">
    <property type="entry name" value="Enolase N-terminal domain-like"/>
    <property type="match status" value="1"/>
</dbReference>
<keyword evidence="4 7" id="KW-0413">Isomerase</keyword>
<sequence length="326" mass="34975">MINYTFKMESWPLARPFRFAGFSISALDIAYVTLESDGIPGHGEGVVPVVFDISAEETAEILEQVRNQLMDGEAIDAICRSLPPGPARNALDCALWDLRAKTSGKTIWELAGLPPGPDTITVDQTIGLDAPKMMAQLAKDSTHDVLKIKADAEGVLDRVAAIRKARPDAELIIDANQSWSAEDLRQLGPQLADLGVAMIEQPLSRECDHELRNVDCPVPIYADESCHTREDLPDLIGLYQGINIKLDKTGGLTEALALAKAAKDADLGVMVGCMAGTSLSMAPAYVIGTLSNWSDLDGPLLLASDRPSAMTYKDGALSAFSPSLWG</sequence>
<evidence type="ECO:0000256" key="4">
    <source>
        <dbReference type="ARBA" id="ARBA00023235"/>
    </source>
</evidence>
<evidence type="ECO:0000259" key="8">
    <source>
        <dbReference type="SMART" id="SM00922"/>
    </source>
</evidence>
<evidence type="ECO:0000256" key="3">
    <source>
        <dbReference type="ARBA" id="ARBA00022842"/>
    </source>
</evidence>
<dbReference type="RefSeq" id="WP_210200934.1">
    <property type="nucleotide sequence ID" value="NZ_OBEL01000005.1"/>
</dbReference>
<evidence type="ECO:0000256" key="7">
    <source>
        <dbReference type="RuleBase" id="RU366006"/>
    </source>
</evidence>
<keyword evidence="3 6" id="KW-0460">Magnesium</keyword>
<dbReference type="EMBL" id="OBEL01000005">
    <property type="protein sequence ID" value="SNZ20540.1"/>
    <property type="molecule type" value="Genomic_DNA"/>
</dbReference>
<dbReference type="EC" id="5.1.1.-" evidence="7"/>
<dbReference type="Pfam" id="PF13378">
    <property type="entry name" value="MR_MLE_C"/>
    <property type="match status" value="1"/>
</dbReference>
<organism evidence="9 10">
    <name type="scientific">Cohaesibacter gelatinilyticus</name>
    <dbReference type="NCBI Taxonomy" id="372072"/>
    <lineage>
        <taxon>Bacteria</taxon>
        <taxon>Pseudomonadati</taxon>
        <taxon>Pseudomonadota</taxon>
        <taxon>Alphaproteobacteria</taxon>
        <taxon>Hyphomicrobiales</taxon>
        <taxon>Cohaesibacteraceae</taxon>
    </lineage>
</organism>
<dbReference type="Proteomes" id="UP000219439">
    <property type="component" value="Unassembled WGS sequence"/>
</dbReference>
<proteinExistence type="inferred from homology"/>
<evidence type="ECO:0000256" key="2">
    <source>
        <dbReference type="ARBA" id="ARBA00022723"/>
    </source>
</evidence>
<accession>A0A285PFP4</accession>
<dbReference type="Gene3D" id="3.20.20.120">
    <property type="entry name" value="Enolase-like C-terminal domain"/>
    <property type="match status" value="1"/>
</dbReference>
<dbReference type="GO" id="GO:0000287">
    <property type="term" value="F:magnesium ion binding"/>
    <property type="evidence" value="ECO:0007669"/>
    <property type="project" value="UniProtKB-ARBA"/>
</dbReference>
<dbReference type="InterPro" id="IPR018110">
    <property type="entry name" value="Mandel_Rmase/mucon_lact_enz_CS"/>
</dbReference>
<dbReference type="PROSITE" id="PS00909">
    <property type="entry name" value="MR_MLE_2"/>
    <property type="match status" value="1"/>
</dbReference>
<dbReference type="InterPro" id="IPR029065">
    <property type="entry name" value="Enolase_C-like"/>
</dbReference>
<feature type="binding site" evidence="6">
    <location>
        <position position="174"/>
    </location>
    <ligand>
        <name>Mg(2+)</name>
        <dbReference type="ChEBI" id="CHEBI:18420"/>
    </ligand>
</feature>
<dbReference type="SMART" id="SM00922">
    <property type="entry name" value="MR_MLE"/>
    <property type="match status" value="1"/>
</dbReference>
<reference evidence="9 10" key="1">
    <citation type="submission" date="2017-09" db="EMBL/GenBank/DDBJ databases">
        <authorList>
            <person name="Ehlers B."/>
            <person name="Leendertz F.H."/>
        </authorList>
    </citation>
    <scope>NUCLEOTIDE SEQUENCE [LARGE SCALE GENOMIC DNA]</scope>
    <source>
        <strain evidence="9 10">DSM 18289</strain>
    </source>
</reference>
<evidence type="ECO:0000256" key="1">
    <source>
        <dbReference type="ARBA" id="ARBA00008031"/>
    </source>
</evidence>
<keyword evidence="10" id="KW-1185">Reference proteome</keyword>
<feature type="active site" description="Proton acceptor; specific for (S)-substrate epimerization" evidence="5">
    <location>
        <position position="245"/>
    </location>
</feature>
<evidence type="ECO:0000256" key="5">
    <source>
        <dbReference type="PIRSR" id="PIRSR634603-1"/>
    </source>
</evidence>
<dbReference type="CDD" id="cd03319">
    <property type="entry name" value="L-Ala-DL-Glu_epimerase"/>
    <property type="match status" value="1"/>
</dbReference>
<name>A0A285PFP4_9HYPH</name>
<dbReference type="SFLD" id="SFLDS00001">
    <property type="entry name" value="Enolase"/>
    <property type="match status" value="1"/>
</dbReference>
<dbReference type="InterPro" id="IPR029017">
    <property type="entry name" value="Enolase-like_N"/>
</dbReference>
<dbReference type="SUPFAM" id="SSF51604">
    <property type="entry name" value="Enolase C-terminal domain-like"/>
    <property type="match status" value="1"/>
</dbReference>
<dbReference type="PANTHER" id="PTHR48080">
    <property type="entry name" value="D-GALACTONATE DEHYDRATASE-RELATED"/>
    <property type="match status" value="1"/>
</dbReference>
<dbReference type="InterPro" id="IPR013342">
    <property type="entry name" value="Mandelate_racemase_C"/>
</dbReference>
<feature type="binding site" evidence="6">
    <location>
        <position position="200"/>
    </location>
    <ligand>
        <name>Mg(2+)</name>
        <dbReference type="ChEBI" id="CHEBI:18420"/>
    </ligand>
</feature>
<comment type="cofactor">
    <cofactor evidence="6 7">
        <name>Mg(2+)</name>
        <dbReference type="ChEBI" id="CHEBI:18420"/>
    </cofactor>
    <text evidence="6 7">Binds 1 Mg(2+) ion per subunit.</text>
</comment>
<dbReference type="InterPro" id="IPR036849">
    <property type="entry name" value="Enolase-like_C_sf"/>
</dbReference>
<dbReference type="AlphaFoldDB" id="A0A285PFP4"/>
<dbReference type="SFLD" id="SFLDG00180">
    <property type="entry name" value="muconate_cycloisomerase"/>
    <property type="match status" value="1"/>
</dbReference>
<dbReference type="InterPro" id="IPR034593">
    <property type="entry name" value="DgoD-like"/>
</dbReference>
<keyword evidence="2 6" id="KW-0479">Metal-binding</keyword>
<evidence type="ECO:0000313" key="10">
    <source>
        <dbReference type="Proteomes" id="UP000219439"/>
    </source>
</evidence>
<dbReference type="PANTHER" id="PTHR48080:SF3">
    <property type="entry name" value="ENOLASE SUPERFAMILY MEMBER DDB_G0284701"/>
    <property type="match status" value="1"/>
</dbReference>
<dbReference type="GO" id="GO:0009063">
    <property type="term" value="P:amino acid catabolic process"/>
    <property type="evidence" value="ECO:0007669"/>
    <property type="project" value="InterPro"/>
</dbReference>
<feature type="domain" description="Mandelate racemase/muconate lactonizing enzyme C-terminal" evidence="8">
    <location>
        <begin position="131"/>
        <end position="221"/>
    </location>
</feature>
<dbReference type="GO" id="GO:0016855">
    <property type="term" value="F:racemase and epimerase activity, acting on amino acids and derivatives"/>
    <property type="evidence" value="ECO:0007669"/>
    <property type="project" value="UniProtKB-UniRule"/>
</dbReference>